<evidence type="ECO:0000313" key="5">
    <source>
        <dbReference type="Proteomes" id="UP000018004"/>
    </source>
</evidence>
<dbReference type="Proteomes" id="UP000018004">
    <property type="component" value="Unassembled WGS sequence"/>
</dbReference>
<dbReference type="PANTHER" id="PTHR11851:SF224">
    <property type="entry name" value="PROCESSING PROTEASE"/>
    <property type="match status" value="1"/>
</dbReference>
<comment type="caution">
    <text evidence="4">The sequence shown here is derived from an EMBL/GenBank/DDBJ whole genome shotgun (WGS) entry which is preliminary data.</text>
</comment>
<dbReference type="EMBL" id="AVGG01000003">
    <property type="protein sequence ID" value="ESU28960.1"/>
    <property type="molecule type" value="Genomic_DNA"/>
</dbReference>
<evidence type="ECO:0000259" key="2">
    <source>
        <dbReference type="Pfam" id="PF00675"/>
    </source>
</evidence>
<dbReference type="STRING" id="1341181.FLJC2902T_09930"/>
<gene>
    <name evidence="4" type="ORF">FLJC2902T_09930</name>
</gene>
<feature type="chain" id="PRO_5004752860" evidence="1">
    <location>
        <begin position="24"/>
        <end position="688"/>
    </location>
</feature>
<dbReference type="InterPro" id="IPR011249">
    <property type="entry name" value="Metalloenz_LuxS/M16"/>
</dbReference>
<feature type="domain" description="Peptidase M16 C-terminal" evidence="3">
    <location>
        <begin position="199"/>
        <end position="377"/>
    </location>
</feature>
<evidence type="ECO:0000313" key="4">
    <source>
        <dbReference type="EMBL" id="ESU28960.1"/>
    </source>
</evidence>
<dbReference type="AlphaFoldDB" id="V6SX00"/>
<reference evidence="4 5" key="1">
    <citation type="submission" date="2013-08" db="EMBL/GenBank/DDBJ databases">
        <title>Flavobacterium limnosediminis JC2902 genome sequencing.</title>
        <authorList>
            <person name="Lee K."/>
            <person name="Yi H."/>
            <person name="Park S."/>
            <person name="Chun J."/>
        </authorList>
    </citation>
    <scope>NUCLEOTIDE SEQUENCE [LARGE SCALE GENOMIC DNA]</scope>
    <source>
        <strain evidence="4 5">JC2902</strain>
    </source>
</reference>
<dbReference type="InterPro" id="IPR011765">
    <property type="entry name" value="Pept_M16_N"/>
</dbReference>
<dbReference type="Pfam" id="PF05193">
    <property type="entry name" value="Peptidase_M16_C"/>
    <property type="match status" value="1"/>
</dbReference>
<proteinExistence type="predicted"/>
<evidence type="ECO:0000256" key="1">
    <source>
        <dbReference type="SAM" id="SignalP"/>
    </source>
</evidence>
<feature type="domain" description="Peptidase M16 N-terminal" evidence="2">
    <location>
        <begin position="53"/>
        <end position="169"/>
    </location>
</feature>
<dbReference type="Pfam" id="PF00675">
    <property type="entry name" value="Peptidase_M16"/>
    <property type="match status" value="1"/>
</dbReference>
<keyword evidence="1" id="KW-0732">Signal</keyword>
<dbReference type="InterPro" id="IPR050361">
    <property type="entry name" value="MPP/UQCRC_Complex"/>
</dbReference>
<sequence>MTIIMKKYIYIAASLFLTITMQAQDRAQPKPGPAPTINVGKPSTFTLKNGLKVLVVENHKLPRVSYSLAIDYPPYAEGDKKGVSDLTSSMIGNGTKKMPKDAFNEEVDFLGANINFSSNGAFASGLSKYSARIMELMADGLLNPVFTQEELDKEKEKMLENLKSEEKSVTAVAGRVESVLAFGKTHPAGEYLSEATIKNVTLNDVNQNYSSYFVPGNAYLVIVGDVKLKDVQKMVEKQFGPWEKASAPNLTYVDPKNVQYSQINFVDMPNAVQSEIALVNTMNLKMTDKEYFAGILANQILGGGGEGRLFMNLREKHGWTYGAYSSLGTGRYVTKFRSGASVRNAVTDSAVVEFMSELKKIRTELVSAEELKNAKAKYIGNFVMQIQKPATIARYALNTETEKLPADFYENYIKNINAVTPEDIKAAANKYFLAENTRVVIVGKASEVLPNLEKMSAKEKLPIQFFDKFGNPTEKPKVSIPIPAGVTSKTVFTNYINAIGGEKALKAVKSVATVSSGTVQGTPVELTTKTTSDNKMAVEMKAMGMSMMKQVVGDKSGYRVTQGQRKDLTAEELKEQKQGAVPFEELSLVTNPNAKLEAIETMNGNDVYAVKEGKTTYYYDVKTGLKAAESKEMEQMGQKMTQTTYYSDYKEVKGIKFPHTTDMNIGIEIKLMTTEVKINEGVTAEDFK</sequence>
<organism evidence="4 5">
    <name type="scientific">Flavobacterium limnosediminis JC2902</name>
    <dbReference type="NCBI Taxonomy" id="1341181"/>
    <lineage>
        <taxon>Bacteria</taxon>
        <taxon>Pseudomonadati</taxon>
        <taxon>Bacteroidota</taxon>
        <taxon>Flavobacteriia</taxon>
        <taxon>Flavobacteriales</taxon>
        <taxon>Flavobacteriaceae</taxon>
        <taxon>Flavobacterium</taxon>
    </lineage>
</organism>
<protein>
    <submittedName>
        <fullName evidence="4">Peptidase M16-like protein</fullName>
    </submittedName>
</protein>
<dbReference type="SUPFAM" id="SSF63411">
    <property type="entry name" value="LuxS/MPP-like metallohydrolase"/>
    <property type="match status" value="2"/>
</dbReference>
<feature type="signal peptide" evidence="1">
    <location>
        <begin position="1"/>
        <end position="23"/>
    </location>
</feature>
<name>V6SX00_9FLAO</name>
<evidence type="ECO:0000259" key="3">
    <source>
        <dbReference type="Pfam" id="PF05193"/>
    </source>
</evidence>
<dbReference type="GO" id="GO:0046872">
    <property type="term" value="F:metal ion binding"/>
    <property type="evidence" value="ECO:0007669"/>
    <property type="project" value="InterPro"/>
</dbReference>
<dbReference type="PANTHER" id="PTHR11851">
    <property type="entry name" value="METALLOPROTEASE"/>
    <property type="match status" value="1"/>
</dbReference>
<dbReference type="PATRIC" id="fig|1341181.4.peg.984"/>
<keyword evidence="5" id="KW-1185">Reference proteome</keyword>
<dbReference type="InterPro" id="IPR007863">
    <property type="entry name" value="Peptidase_M16_C"/>
</dbReference>
<accession>V6SX00</accession>
<dbReference type="Gene3D" id="3.30.830.10">
    <property type="entry name" value="Metalloenzyme, LuxS/M16 peptidase-like"/>
    <property type="match status" value="2"/>
</dbReference>
<dbReference type="eggNOG" id="COG0612">
    <property type="taxonomic scope" value="Bacteria"/>
</dbReference>